<evidence type="ECO:0000313" key="9">
    <source>
        <dbReference type="Proteomes" id="UP000077519"/>
    </source>
</evidence>
<comment type="caution">
    <text evidence="8">The sequence shown here is derived from an EMBL/GenBank/DDBJ whole genome shotgun (WGS) entry which is preliminary data.</text>
</comment>
<feature type="signal peptide" evidence="6">
    <location>
        <begin position="1"/>
        <end position="23"/>
    </location>
</feature>
<dbReference type="Pfam" id="PF01497">
    <property type="entry name" value="Peripla_BP_2"/>
    <property type="match status" value="1"/>
</dbReference>
<dbReference type="AlphaFoldDB" id="A0A177YL11"/>
<keyword evidence="4 6" id="KW-0732">Signal</keyword>
<keyword evidence="9" id="KW-1185">Reference proteome</keyword>
<protein>
    <submittedName>
        <fullName evidence="8">Fe2+-enterobactin ABC transporter substrate-binding protein</fullName>
    </submittedName>
</protein>
<evidence type="ECO:0000313" key="8">
    <source>
        <dbReference type="EMBL" id="OAK55940.1"/>
    </source>
</evidence>
<evidence type="ECO:0000256" key="2">
    <source>
        <dbReference type="ARBA" id="ARBA00008814"/>
    </source>
</evidence>
<dbReference type="NCBIfam" id="NF008200">
    <property type="entry name" value="PRK10957.1"/>
    <property type="match status" value="1"/>
</dbReference>
<gene>
    <name evidence="8" type="ORF">A3K89_18700</name>
</gene>
<dbReference type="Proteomes" id="UP000077519">
    <property type="component" value="Unassembled WGS sequence"/>
</dbReference>
<feature type="domain" description="Fe/B12 periplasmic-binding" evidence="7">
    <location>
        <begin position="65"/>
        <end position="336"/>
    </location>
</feature>
<evidence type="ECO:0000259" key="7">
    <source>
        <dbReference type="PROSITE" id="PS50983"/>
    </source>
</evidence>
<feature type="chain" id="PRO_5039011526" evidence="6">
    <location>
        <begin position="24"/>
        <end position="336"/>
    </location>
</feature>
<dbReference type="Gene3D" id="3.40.50.1980">
    <property type="entry name" value="Nitrogenase molybdenum iron protein domain"/>
    <property type="match status" value="2"/>
</dbReference>
<sequence>MFGRRSGLVRTAAVLAVAAVGLAGCSSSEGPDAADAQSSTSGDANWPRTVDTEQGPVEIPAAPERIVSTSVTLTGSLLAIDAPVVASGATSPNTDVADEQGFFTQWGDIAAERGVEPLPSADIDIEQIVVQDPDLIVVSKTGADSAIELYDQLSQVAPTIVVDYGNKTWQDVATVLGEATGHESDAADVIATFGDTVEAAREAIALPPQPTTALVYNGAESANVWTGESAQGKLLVDLGFTLAEMPDAVLGDTSMGARKDIVSVSPENFSRAFTGNTVVLVSADESDVAAYVADPQLAQSPAVTGDHIYDAGLDSFRLDYYSATNVVERLQAQLAA</sequence>
<name>A0A177YL11_9NOCA</name>
<dbReference type="InterPro" id="IPR051313">
    <property type="entry name" value="Bact_iron-sidero_bind"/>
</dbReference>
<feature type="region of interest" description="Disordered" evidence="5">
    <location>
        <begin position="26"/>
        <end position="57"/>
    </location>
</feature>
<dbReference type="PANTHER" id="PTHR30532:SF24">
    <property type="entry name" value="FERRIC ENTEROBACTIN-BINDING PERIPLASMIC PROTEIN FEPB"/>
    <property type="match status" value="1"/>
</dbReference>
<proteinExistence type="inferred from homology"/>
<comment type="subcellular location">
    <subcellularLocation>
        <location evidence="1">Cell envelope</location>
    </subcellularLocation>
</comment>
<keyword evidence="3" id="KW-0813">Transport</keyword>
<evidence type="ECO:0000256" key="6">
    <source>
        <dbReference type="SAM" id="SignalP"/>
    </source>
</evidence>
<evidence type="ECO:0000256" key="1">
    <source>
        <dbReference type="ARBA" id="ARBA00004196"/>
    </source>
</evidence>
<accession>A0A177YL11</accession>
<evidence type="ECO:0000256" key="4">
    <source>
        <dbReference type="ARBA" id="ARBA00022729"/>
    </source>
</evidence>
<organism evidence="8 9">
    <name type="scientific">Rhodococcoides kyotonense</name>
    <dbReference type="NCBI Taxonomy" id="398843"/>
    <lineage>
        <taxon>Bacteria</taxon>
        <taxon>Bacillati</taxon>
        <taxon>Actinomycetota</taxon>
        <taxon>Actinomycetes</taxon>
        <taxon>Mycobacteriales</taxon>
        <taxon>Nocardiaceae</taxon>
        <taxon>Rhodococcoides</taxon>
    </lineage>
</organism>
<dbReference type="GO" id="GO:0030288">
    <property type="term" value="C:outer membrane-bounded periplasmic space"/>
    <property type="evidence" value="ECO:0007669"/>
    <property type="project" value="TreeGrafter"/>
</dbReference>
<evidence type="ECO:0000256" key="3">
    <source>
        <dbReference type="ARBA" id="ARBA00022448"/>
    </source>
</evidence>
<dbReference type="RefSeq" id="WP_068423235.1">
    <property type="nucleotide sequence ID" value="NZ_LVHI01000007.1"/>
</dbReference>
<dbReference type="InterPro" id="IPR002491">
    <property type="entry name" value="ABC_transptr_periplasmic_BD"/>
</dbReference>
<dbReference type="PROSITE" id="PS51257">
    <property type="entry name" value="PROKAR_LIPOPROTEIN"/>
    <property type="match status" value="1"/>
</dbReference>
<reference evidence="8 9" key="1">
    <citation type="submission" date="2016-03" db="EMBL/GenBank/DDBJ databases">
        <title>Genome sequence of Rhodococcus kyotonensis KB10.</title>
        <authorList>
            <person name="Jeong H."/>
            <person name="Hong C.E."/>
            <person name="Jo S.H."/>
            <person name="Park J.M."/>
        </authorList>
    </citation>
    <scope>NUCLEOTIDE SEQUENCE [LARGE SCALE GENOMIC DNA]</scope>
    <source>
        <strain evidence="8 9">KB10</strain>
    </source>
</reference>
<evidence type="ECO:0000256" key="5">
    <source>
        <dbReference type="SAM" id="MobiDB-lite"/>
    </source>
</evidence>
<dbReference type="GO" id="GO:1901678">
    <property type="term" value="P:iron coordination entity transport"/>
    <property type="evidence" value="ECO:0007669"/>
    <property type="project" value="UniProtKB-ARBA"/>
</dbReference>
<dbReference type="PANTHER" id="PTHR30532">
    <property type="entry name" value="IRON III DICITRATE-BINDING PERIPLASMIC PROTEIN"/>
    <property type="match status" value="1"/>
</dbReference>
<dbReference type="FunFam" id="3.40.50.1980:FF:000009">
    <property type="entry name" value="Iron-enterobactin transporter periplasmic binding protein"/>
    <property type="match status" value="1"/>
</dbReference>
<dbReference type="SUPFAM" id="SSF53807">
    <property type="entry name" value="Helical backbone' metal receptor"/>
    <property type="match status" value="1"/>
</dbReference>
<dbReference type="PROSITE" id="PS50983">
    <property type="entry name" value="FE_B12_PBP"/>
    <property type="match status" value="1"/>
</dbReference>
<comment type="similarity">
    <text evidence="2">Belongs to the bacterial solute-binding protein 8 family.</text>
</comment>
<dbReference type="EMBL" id="LVHI01000007">
    <property type="protein sequence ID" value="OAK55940.1"/>
    <property type="molecule type" value="Genomic_DNA"/>
</dbReference>